<accession>A0A6A6U8M7</accession>
<feature type="transmembrane region" description="Helical" evidence="6">
    <location>
        <begin position="615"/>
        <end position="638"/>
    </location>
</feature>
<proteinExistence type="predicted"/>
<dbReference type="Pfam" id="PF01544">
    <property type="entry name" value="CorA"/>
    <property type="match status" value="1"/>
</dbReference>
<dbReference type="GO" id="GO:0000811">
    <property type="term" value="C:GINS complex"/>
    <property type="evidence" value="ECO:0007669"/>
    <property type="project" value="TreeGrafter"/>
</dbReference>
<keyword evidence="2 6" id="KW-0812">Transmembrane</keyword>
<name>A0A6A6U8M7_9PEZI</name>
<dbReference type="PANTHER" id="PTHR12772">
    <property type="entry name" value="DNA REPLICATION COMPLEX GINS PROTEIN PSF2"/>
    <property type="match status" value="1"/>
</dbReference>
<sequence>MDGYKLQQLPATYLKDIANMLIQPISNQQTKCAWIIQVAQQDPSHVLLHATEAGDPYYIGDVYENEPYALAQEWQIDDSKYPYLQHIKKLSNKWRHLRFLADFMEVGTTPLRWKYLYGTRQAEQERRDRADQTNVMRLDFLSDGTITKIPLKTGQALQDNLDDIAKGSGQSDKPGNEQRLTEQDATAGAQREVVVNGNEAVPVQPIEQPPMAKPPSHEPNQKQIPIVRFRLFVSEDLSRRVIESLGSTYDIDPSFFREHIVDYAWYNVRDRFMDPPKLDIIMQQQDWFQLRWVRARYFQSKESYDKARVESNRFNVLRRPDDDLNNGAMLDDKKALIGLTRTRASFWMSQPNKDVPGGVPTGILLVDPTNREGIPIWRGYRNWESPQSMHDQSSPSPGPPNDSLFEDIIYWTSKAYVPSPCPLEDLSKPIVPIQAFLHLVCAEWLQMISYLTTRLGQLEWEVALPEDFQKGEADDSTLKKLHVWRRLVPLYIEMLQETLKHVFRFPFPPSSSPIDPNACNCNCACSHRKVKPPFHVLQPSFAQALTKMEELQNRLGRLTMIATAAINIAESRMQYKENKNISRLSWLATIFIPLTFITGLLSIQPNIPQLQETGSFKYFFAIAIPLAIITILGSTPLLQPPHRNNIPLCLALLLKKQRRANISPPPWLNPTSLTAIHDFETEHSAQFSPGPRLPPGSSTVSAPFLPSSTAEAPPDALPYHWEVRMAKLRDGVDVLEAGGGEQMNGVGGMEVAEGRAFIGGVVDGLRKVNAPKEQARQERENDERENGYPGIADDDDEDILRTRRRDQYERMVFMSQTALCKL</sequence>
<gene>
    <name evidence="7" type="ORF">BT63DRAFT_480711</name>
</gene>
<dbReference type="EMBL" id="MU004237">
    <property type="protein sequence ID" value="KAF2667797.1"/>
    <property type="molecule type" value="Genomic_DNA"/>
</dbReference>
<dbReference type="Proteomes" id="UP000799302">
    <property type="component" value="Unassembled WGS sequence"/>
</dbReference>
<evidence type="ECO:0000256" key="6">
    <source>
        <dbReference type="SAM" id="Phobius"/>
    </source>
</evidence>
<feature type="region of interest" description="Disordered" evidence="5">
    <location>
        <begin position="768"/>
        <end position="800"/>
    </location>
</feature>
<evidence type="ECO:0000256" key="3">
    <source>
        <dbReference type="ARBA" id="ARBA00022989"/>
    </source>
</evidence>
<evidence type="ECO:0000256" key="5">
    <source>
        <dbReference type="SAM" id="MobiDB-lite"/>
    </source>
</evidence>
<comment type="subcellular location">
    <subcellularLocation>
        <location evidence="1">Membrane</location>
        <topology evidence="1">Multi-pass membrane protein</topology>
    </subcellularLocation>
</comment>
<dbReference type="AlphaFoldDB" id="A0A6A6U8M7"/>
<dbReference type="GO" id="GO:0006260">
    <property type="term" value="P:DNA replication"/>
    <property type="evidence" value="ECO:0007669"/>
    <property type="project" value="InterPro"/>
</dbReference>
<evidence type="ECO:0000256" key="1">
    <source>
        <dbReference type="ARBA" id="ARBA00004141"/>
    </source>
</evidence>
<dbReference type="PANTHER" id="PTHR12772:SF0">
    <property type="entry name" value="DNA REPLICATION COMPLEX GINS PROTEIN PSF2"/>
    <property type="match status" value="1"/>
</dbReference>
<dbReference type="InterPro" id="IPR036224">
    <property type="entry name" value="GINS_bundle-like_dom_sf"/>
</dbReference>
<keyword evidence="8" id="KW-1185">Reference proteome</keyword>
<feature type="transmembrane region" description="Helical" evidence="6">
    <location>
        <begin position="584"/>
        <end position="603"/>
    </location>
</feature>
<dbReference type="InterPro" id="IPR045863">
    <property type="entry name" value="CorA_TM1_TM2"/>
</dbReference>
<dbReference type="GO" id="GO:0000727">
    <property type="term" value="P:double-strand break repair via break-induced replication"/>
    <property type="evidence" value="ECO:0007669"/>
    <property type="project" value="TreeGrafter"/>
</dbReference>
<dbReference type="GO" id="GO:0046873">
    <property type="term" value="F:metal ion transmembrane transporter activity"/>
    <property type="evidence" value="ECO:0007669"/>
    <property type="project" value="InterPro"/>
</dbReference>
<feature type="region of interest" description="Disordered" evidence="5">
    <location>
        <begin position="162"/>
        <end position="190"/>
    </location>
</feature>
<dbReference type="SUPFAM" id="SSF144083">
    <property type="entry name" value="Magnesium transport protein CorA, transmembrane region"/>
    <property type="match status" value="1"/>
</dbReference>
<dbReference type="SUPFAM" id="SSF158573">
    <property type="entry name" value="GINS helical bundle-like"/>
    <property type="match status" value="1"/>
</dbReference>
<dbReference type="GO" id="GO:0016020">
    <property type="term" value="C:membrane"/>
    <property type="evidence" value="ECO:0007669"/>
    <property type="project" value="UniProtKB-SubCell"/>
</dbReference>
<feature type="compositionally biased region" description="Basic and acidic residues" evidence="5">
    <location>
        <begin position="773"/>
        <end position="786"/>
    </location>
</feature>
<evidence type="ECO:0000256" key="4">
    <source>
        <dbReference type="ARBA" id="ARBA00023136"/>
    </source>
</evidence>
<evidence type="ECO:0000256" key="2">
    <source>
        <dbReference type="ARBA" id="ARBA00022692"/>
    </source>
</evidence>
<protein>
    <submittedName>
        <fullName evidence="7">Uncharacterized protein</fullName>
    </submittedName>
</protein>
<evidence type="ECO:0000313" key="7">
    <source>
        <dbReference type="EMBL" id="KAF2667797.1"/>
    </source>
</evidence>
<keyword evidence="3 6" id="KW-1133">Transmembrane helix</keyword>
<dbReference type="Gene3D" id="1.20.58.340">
    <property type="entry name" value="Magnesium transport protein CorA, transmembrane region"/>
    <property type="match status" value="1"/>
</dbReference>
<evidence type="ECO:0000313" key="8">
    <source>
        <dbReference type="Proteomes" id="UP000799302"/>
    </source>
</evidence>
<dbReference type="InterPro" id="IPR007257">
    <property type="entry name" value="GINS_Psf2"/>
</dbReference>
<dbReference type="OrthoDB" id="3231000at2759"/>
<organism evidence="7 8">
    <name type="scientific">Microthyrium microscopicum</name>
    <dbReference type="NCBI Taxonomy" id="703497"/>
    <lineage>
        <taxon>Eukaryota</taxon>
        <taxon>Fungi</taxon>
        <taxon>Dikarya</taxon>
        <taxon>Ascomycota</taxon>
        <taxon>Pezizomycotina</taxon>
        <taxon>Dothideomycetes</taxon>
        <taxon>Dothideomycetes incertae sedis</taxon>
        <taxon>Microthyriales</taxon>
        <taxon>Microthyriaceae</taxon>
        <taxon>Microthyrium</taxon>
    </lineage>
</organism>
<keyword evidence="4 6" id="KW-0472">Membrane</keyword>
<dbReference type="Gene3D" id="1.20.58.1020">
    <property type="match status" value="1"/>
</dbReference>
<dbReference type="InterPro" id="IPR002523">
    <property type="entry name" value="MgTranspt_CorA/ZnTranspt_ZntB"/>
</dbReference>
<reference evidence="7" key="1">
    <citation type="journal article" date="2020" name="Stud. Mycol.">
        <title>101 Dothideomycetes genomes: a test case for predicting lifestyles and emergence of pathogens.</title>
        <authorList>
            <person name="Haridas S."/>
            <person name="Albert R."/>
            <person name="Binder M."/>
            <person name="Bloem J."/>
            <person name="Labutti K."/>
            <person name="Salamov A."/>
            <person name="Andreopoulos B."/>
            <person name="Baker S."/>
            <person name="Barry K."/>
            <person name="Bills G."/>
            <person name="Bluhm B."/>
            <person name="Cannon C."/>
            <person name="Castanera R."/>
            <person name="Culley D."/>
            <person name="Daum C."/>
            <person name="Ezra D."/>
            <person name="Gonzalez J."/>
            <person name="Henrissat B."/>
            <person name="Kuo A."/>
            <person name="Liang C."/>
            <person name="Lipzen A."/>
            <person name="Lutzoni F."/>
            <person name="Magnuson J."/>
            <person name="Mondo S."/>
            <person name="Nolan M."/>
            <person name="Ohm R."/>
            <person name="Pangilinan J."/>
            <person name="Park H.-J."/>
            <person name="Ramirez L."/>
            <person name="Alfaro M."/>
            <person name="Sun H."/>
            <person name="Tritt A."/>
            <person name="Yoshinaga Y."/>
            <person name="Zwiers L.-H."/>
            <person name="Turgeon B."/>
            <person name="Goodwin S."/>
            <person name="Spatafora J."/>
            <person name="Crous P."/>
            <person name="Grigoriev I."/>
        </authorList>
    </citation>
    <scope>NUCLEOTIDE SEQUENCE</scope>
    <source>
        <strain evidence="7">CBS 115976</strain>
    </source>
</reference>